<dbReference type="Gramene" id="PRQ55110">
    <property type="protein sequence ID" value="PRQ55110"/>
    <property type="gene ID" value="RchiOBHm_Chr1g0321021"/>
</dbReference>
<accession>A0A2P6S8T6</accession>
<reference evidence="2 3" key="1">
    <citation type="journal article" date="2018" name="Nat. Genet.">
        <title>The Rosa genome provides new insights in the design of modern roses.</title>
        <authorList>
            <person name="Bendahmane M."/>
        </authorList>
    </citation>
    <scope>NUCLEOTIDE SEQUENCE [LARGE SCALE GENOMIC DNA]</scope>
    <source>
        <strain evidence="3">cv. Old Blush</strain>
    </source>
</reference>
<protein>
    <submittedName>
        <fullName evidence="2">Putative leucine-rich repeat domain, L domain-containing protein</fullName>
    </submittedName>
</protein>
<dbReference type="OMA" id="WETTRIT"/>
<dbReference type="PANTHER" id="PTHR47186:SF33">
    <property type="entry name" value="NB-ARC DOMAIN-CONTAINING PROTEIN"/>
    <property type="match status" value="1"/>
</dbReference>
<evidence type="ECO:0000313" key="2">
    <source>
        <dbReference type="EMBL" id="PRQ55110.1"/>
    </source>
</evidence>
<dbReference type="EMBL" id="PDCK01000039">
    <property type="protein sequence ID" value="PRQ55110.1"/>
    <property type="molecule type" value="Genomic_DNA"/>
</dbReference>
<dbReference type="STRING" id="74649.A0A2P6S8T6"/>
<keyword evidence="3" id="KW-1185">Reference proteome</keyword>
<dbReference type="Pfam" id="PF25019">
    <property type="entry name" value="LRR_R13L1-DRL21"/>
    <property type="match status" value="1"/>
</dbReference>
<dbReference type="InterPro" id="IPR056789">
    <property type="entry name" value="LRR_R13L1-DRL21"/>
</dbReference>
<name>A0A2P6S8T6_ROSCH</name>
<dbReference type="AlphaFoldDB" id="A0A2P6S8T6"/>
<proteinExistence type="predicted"/>
<evidence type="ECO:0000259" key="1">
    <source>
        <dbReference type="Pfam" id="PF25019"/>
    </source>
</evidence>
<dbReference type="Proteomes" id="UP000238479">
    <property type="component" value="Chromosome 1"/>
</dbReference>
<organism evidence="2 3">
    <name type="scientific">Rosa chinensis</name>
    <name type="common">China rose</name>
    <dbReference type="NCBI Taxonomy" id="74649"/>
    <lineage>
        <taxon>Eukaryota</taxon>
        <taxon>Viridiplantae</taxon>
        <taxon>Streptophyta</taxon>
        <taxon>Embryophyta</taxon>
        <taxon>Tracheophyta</taxon>
        <taxon>Spermatophyta</taxon>
        <taxon>Magnoliopsida</taxon>
        <taxon>eudicotyledons</taxon>
        <taxon>Gunneridae</taxon>
        <taxon>Pentapetalae</taxon>
        <taxon>rosids</taxon>
        <taxon>fabids</taxon>
        <taxon>Rosales</taxon>
        <taxon>Rosaceae</taxon>
        <taxon>Rosoideae</taxon>
        <taxon>Rosoideae incertae sedis</taxon>
        <taxon>Rosa</taxon>
    </lineage>
</organism>
<comment type="caution">
    <text evidence="2">The sequence shown here is derived from an EMBL/GenBank/DDBJ whole genome shotgun (WGS) entry which is preliminary data.</text>
</comment>
<feature type="domain" description="R13L1/DRL21-like LRR repeat region" evidence="1">
    <location>
        <begin position="33"/>
        <end position="147"/>
    </location>
</feature>
<gene>
    <name evidence="2" type="ORF">RchiOBHm_Chr1g0321021</name>
</gene>
<sequence>MTPQLSQLTNLQTLSNFVVGKGNVSRVGEIGPLSLRWTLCLKRLENVTNVEDATRANLLSKQGLDALQLEWSGTDGKESEVLDVLKPHINLKELIIKGYNGLEFTTWIQHPLFSEMTLVVLENCKKCRFLPALGQLHSLKQLFIKGMSTVESVGPEFYGKAEGLPFPVLETLEFKNMEDWKEWFPWEQSQGNGVFPCLKMLSISTCPKLKGSLPKNIHLLSKLVIDGCEQLVVSTTNYKLIHELNICGCKWVVDRSGVKFELLEAMHGAFKYFRVQI</sequence>
<dbReference type="InterPro" id="IPR032675">
    <property type="entry name" value="LRR_dom_sf"/>
</dbReference>
<dbReference type="PANTHER" id="PTHR47186">
    <property type="entry name" value="LEUCINE-RICH REPEAT-CONTAINING PROTEIN 57"/>
    <property type="match status" value="1"/>
</dbReference>
<dbReference type="SUPFAM" id="SSF52058">
    <property type="entry name" value="L domain-like"/>
    <property type="match status" value="1"/>
</dbReference>
<evidence type="ECO:0000313" key="3">
    <source>
        <dbReference type="Proteomes" id="UP000238479"/>
    </source>
</evidence>
<dbReference type="Gene3D" id="3.80.10.10">
    <property type="entry name" value="Ribonuclease Inhibitor"/>
    <property type="match status" value="1"/>
</dbReference>